<dbReference type="Pfam" id="PF13424">
    <property type="entry name" value="TPR_12"/>
    <property type="match status" value="3"/>
</dbReference>
<dbReference type="PROSITE" id="PS00108">
    <property type="entry name" value="PROTEIN_KINASE_ST"/>
    <property type="match status" value="1"/>
</dbReference>
<evidence type="ECO:0000256" key="1">
    <source>
        <dbReference type="ARBA" id="ARBA00022737"/>
    </source>
</evidence>
<dbReference type="PANTHER" id="PTHR45641:SF19">
    <property type="entry name" value="NEPHROCYSTIN-3"/>
    <property type="match status" value="1"/>
</dbReference>
<evidence type="ECO:0000256" key="3">
    <source>
        <dbReference type="ARBA" id="ARBA00022803"/>
    </source>
</evidence>
<feature type="repeat" description="TPR" evidence="5">
    <location>
        <begin position="749"/>
        <end position="782"/>
    </location>
</feature>
<keyword evidence="2 6" id="KW-0547">Nucleotide-binding</keyword>
<dbReference type="Pfam" id="PF00069">
    <property type="entry name" value="Pkinase"/>
    <property type="match status" value="1"/>
</dbReference>
<keyword evidence="7" id="KW-1133">Transmembrane helix</keyword>
<dbReference type="SMART" id="SM00028">
    <property type="entry name" value="TPR"/>
    <property type="match status" value="7"/>
</dbReference>
<evidence type="ECO:0000313" key="10">
    <source>
        <dbReference type="Proteomes" id="UP000664480"/>
    </source>
</evidence>
<evidence type="ECO:0000256" key="5">
    <source>
        <dbReference type="PROSITE-ProRule" id="PRU00339"/>
    </source>
</evidence>
<evidence type="ECO:0000259" key="8">
    <source>
        <dbReference type="PROSITE" id="PS50011"/>
    </source>
</evidence>
<dbReference type="Proteomes" id="UP000664480">
    <property type="component" value="Unassembled WGS sequence"/>
</dbReference>
<keyword evidence="9" id="KW-0723">Serine/threonine-protein kinase</keyword>
<dbReference type="InterPro" id="IPR011009">
    <property type="entry name" value="Kinase-like_dom_sf"/>
</dbReference>
<keyword evidence="10" id="KW-1185">Reference proteome</keyword>
<dbReference type="SUPFAM" id="SSF81901">
    <property type="entry name" value="HCP-like"/>
    <property type="match status" value="1"/>
</dbReference>
<feature type="domain" description="Protein kinase" evidence="8">
    <location>
        <begin position="81"/>
        <end position="344"/>
    </location>
</feature>
<dbReference type="PROSITE" id="PS00107">
    <property type="entry name" value="PROTEIN_KINASE_ATP"/>
    <property type="match status" value="1"/>
</dbReference>
<dbReference type="InterPro" id="IPR011990">
    <property type="entry name" value="TPR-like_helical_dom_sf"/>
</dbReference>
<keyword evidence="4 6" id="KW-0067">ATP-binding</keyword>
<evidence type="ECO:0000313" key="9">
    <source>
        <dbReference type="EMBL" id="MBN7815656.1"/>
    </source>
</evidence>
<dbReference type="EMBL" id="JAFKCU010000002">
    <property type="protein sequence ID" value="MBN7815656.1"/>
    <property type="molecule type" value="Genomic_DNA"/>
</dbReference>
<dbReference type="SUPFAM" id="SSF48452">
    <property type="entry name" value="TPR-like"/>
    <property type="match status" value="1"/>
</dbReference>
<dbReference type="InterPro" id="IPR017441">
    <property type="entry name" value="Protein_kinase_ATP_BS"/>
</dbReference>
<protein>
    <submittedName>
        <fullName evidence="9">Serine/threonine protein kinase</fullName>
    </submittedName>
</protein>
<dbReference type="Gene3D" id="1.10.510.10">
    <property type="entry name" value="Transferase(Phosphotransferase) domain 1"/>
    <property type="match status" value="1"/>
</dbReference>
<keyword evidence="9" id="KW-0808">Transferase</keyword>
<evidence type="ECO:0000256" key="4">
    <source>
        <dbReference type="ARBA" id="ARBA00022840"/>
    </source>
</evidence>
<dbReference type="SMART" id="SM00220">
    <property type="entry name" value="S_TKc"/>
    <property type="match status" value="1"/>
</dbReference>
<feature type="repeat" description="TPR" evidence="5">
    <location>
        <begin position="539"/>
        <end position="572"/>
    </location>
</feature>
<feature type="transmembrane region" description="Helical" evidence="7">
    <location>
        <begin position="370"/>
        <end position="390"/>
    </location>
</feature>
<name>A0ABS3CHM5_9BACT</name>
<dbReference type="RefSeq" id="WP_206586313.1">
    <property type="nucleotide sequence ID" value="NZ_JAFKCU010000002.1"/>
</dbReference>
<comment type="caution">
    <text evidence="9">The sequence shown here is derived from an EMBL/GenBank/DDBJ whole genome shotgun (WGS) entry which is preliminary data.</text>
</comment>
<keyword evidence="1" id="KW-0677">Repeat</keyword>
<keyword evidence="7" id="KW-0472">Membrane</keyword>
<dbReference type="Gene3D" id="3.30.200.20">
    <property type="entry name" value="Phosphorylase Kinase, domain 1"/>
    <property type="match status" value="1"/>
</dbReference>
<dbReference type="PROSITE" id="PS50005">
    <property type="entry name" value="TPR"/>
    <property type="match status" value="2"/>
</dbReference>
<dbReference type="PROSITE" id="PS50011">
    <property type="entry name" value="PROTEIN_KINASE_DOM"/>
    <property type="match status" value="1"/>
</dbReference>
<keyword evidence="9" id="KW-0418">Kinase</keyword>
<feature type="binding site" evidence="6">
    <location>
        <position position="112"/>
    </location>
    <ligand>
        <name>ATP</name>
        <dbReference type="ChEBI" id="CHEBI:30616"/>
    </ligand>
</feature>
<dbReference type="Pfam" id="PF13181">
    <property type="entry name" value="TPR_8"/>
    <property type="match status" value="1"/>
</dbReference>
<gene>
    <name evidence="9" type="ORF">J0A69_09460</name>
</gene>
<evidence type="ECO:0000256" key="6">
    <source>
        <dbReference type="PROSITE-ProRule" id="PRU10141"/>
    </source>
</evidence>
<dbReference type="GO" id="GO:0004674">
    <property type="term" value="F:protein serine/threonine kinase activity"/>
    <property type="evidence" value="ECO:0007669"/>
    <property type="project" value="UniProtKB-KW"/>
</dbReference>
<dbReference type="InterPro" id="IPR008271">
    <property type="entry name" value="Ser/Thr_kinase_AS"/>
</dbReference>
<dbReference type="CDD" id="cd14014">
    <property type="entry name" value="STKc_PknB_like"/>
    <property type="match status" value="1"/>
</dbReference>
<proteinExistence type="predicted"/>
<accession>A0ABS3CHM5</accession>
<keyword evidence="3 5" id="KW-0802">TPR repeat</keyword>
<dbReference type="SUPFAM" id="SSF56112">
    <property type="entry name" value="Protein kinase-like (PK-like)"/>
    <property type="match status" value="1"/>
</dbReference>
<evidence type="ECO:0000256" key="2">
    <source>
        <dbReference type="ARBA" id="ARBA00022741"/>
    </source>
</evidence>
<keyword evidence="7" id="KW-0812">Transmembrane</keyword>
<dbReference type="InterPro" id="IPR019734">
    <property type="entry name" value="TPR_rpt"/>
</dbReference>
<sequence>MRKEKWKKVERLFHQLTESDSEQKSEILDILSKEDPEVYEVLLELLESDAQGHPIFAETPQHIFEKLENESSLIGENIGAFRLKSIIGNGAMGSVFLAERNDGQFEQTVAIKLLKPMVMDPRLREFFQRERQILAKLNHPNIARLYDGGFTAAERPFFTMEYVSGKTILDYIKTRNLDLKQRLSLFLQVCQAVQYAHQSLVVHLDLKPQNILVNTDAQVKLLDFGVAKILEDSDDSKSSFTLAYASPEQILARDAGTSSDIYSLGIIFFELICGAHPFGPFFNDPIALKAKKLAGKDKDFSPEISKNFPFQSDLKLIYQKATKLNPLERYQAVQEMMRDIKSFLRDYPVSVHPKSWNYLSRKYFKRNVNTVLAVGIAGFLLLGSGIYHTIRLGQERDLARIEAKKAQQITDLLTDVFMAADPNVGGADTITAVQLLNQGYENLEKNLGDEPEMLASMMVQLSPIYLNLGQYEKGRELAEKALEINLALESVSAETIAENEIQLASYFYFLGKLDSSLLYSEKALTRLKDAGIEHGLILASSLIQLGNVLYDFSDYDQADSIFNLALKIHSEELKAPDIDIAFDLHMIGANAREKGDFEKAEKYLLEALEMKKELFEEPHLEIAYTFNHLGSLYQSMGKDSIALGYIKQSLDQRKAILGEYHVETMASMANYARTMVRIHRSEIAVPIYEQALVITDSIVGKEHIYFSALMGSLGAAYFDMEEYKMAKEKFLWTASKYREILSEKDPRISSAYMNLGKTYMKENNLDSALFYFKKTLDIRLEIIPDNHLQIAQSQQALGECLLAIGDYSTAIEYLESAKQGYQSLTDPPMDALSTINASLLAAREAK</sequence>
<dbReference type="InterPro" id="IPR000719">
    <property type="entry name" value="Prot_kinase_dom"/>
</dbReference>
<dbReference type="PANTHER" id="PTHR45641">
    <property type="entry name" value="TETRATRICOPEPTIDE REPEAT PROTEIN (AFU_ORTHOLOGUE AFUA_6G03870)"/>
    <property type="match status" value="1"/>
</dbReference>
<organism evidence="9 10">
    <name type="scientific">Algoriphagus pacificus</name>
    <dbReference type="NCBI Taxonomy" id="2811234"/>
    <lineage>
        <taxon>Bacteria</taxon>
        <taxon>Pseudomonadati</taxon>
        <taxon>Bacteroidota</taxon>
        <taxon>Cytophagia</taxon>
        <taxon>Cytophagales</taxon>
        <taxon>Cyclobacteriaceae</taxon>
        <taxon>Algoriphagus</taxon>
    </lineage>
</organism>
<reference evidence="9 10" key="1">
    <citation type="submission" date="2021-03" db="EMBL/GenBank/DDBJ databases">
        <title>novel species isolated from a fishpond in China.</title>
        <authorList>
            <person name="Lu H."/>
            <person name="Cai Z."/>
        </authorList>
    </citation>
    <scope>NUCLEOTIDE SEQUENCE [LARGE SCALE GENOMIC DNA]</scope>
    <source>
        <strain evidence="9 10">YJ13C</strain>
    </source>
</reference>
<evidence type="ECO:0000256" key="7">
    <source>
        <dbReference type="SAM" id="Phobius"/>
    </source>
</evidence>
<dbReference type="Gene3D" id="1.25.40.10">
    <property type="entry name" value="Tetratricopeptide repeat domain"/>
    <property type="match status" value="3"/>
</dbReference>